<evidence type="ECO:0000259" key="7">
    <source>
        <dbReference type="PROSITE" id="PS51011"/>
    </source>
</evidence>
<keyword evidence="3" id="KW-0862">Zinc</keyword>
<keyword evidence="9" id="KW-1185">Reference proteome</keyword>
<dbReference type="GO" id="GO:0003677">
    <property type="term" value="F:DNA binding"/>
    <property type="evidence" value="ECO:0007669"/>
    <property type="project" value="InterPro"/>
</dbReference>
<dbReference type="CDD" id="cd15615">
    <property type="entry name" value="PHD_ARID4_like"/>
    <property type="match status" value="1"/>
</dbReference>
<accession>A0A2P6V881</accession>
<dbReference type="AlphaFoldDB" id="A0A2P6V881"/>
<dbReference type="InterPro" id="IPR019786">
    <property type="entry name" value="Zinc_finger_PHD-type_CS"/>
</dbReference>
<dbReference type="PROSITE" id="PS51011">
    <property type="entry name" value="ARID"/>
    <property type="match status" value="1"/>
</dbReference>
<evidence type="ECO:0000259" key="6">
    <source>
        <dbReference type="PROSITE" id="PS50016"/>
    </source>
</evidence>
<dbReference type="CDD" id="cd16100">
    <property type="entry name" value="ARID"/>
    <property type="match status" value="1"/>
</dbReference>
<feature type="domain" description="PHD-type" evidence="6">
    <location>
        <begin position="705"/>
        <end position="763"/>
    </location>
</feature>
<evidence type="ECO:0000313" key="9">
    <source>
        <dbReference type="Proteomes" id="UP000239649"/>
    </source>
</evidence>
<dbReference type="InterPro" id="IPR001965">
    <property type="entry name" value="Znf_PHD"/>
</dbReference>
<dbReference type="OrthoDB" id="338531at2759"/>
<dbReference type="GO" id="GO:0008270">
    <property type="term" value="F:zinc ion binding"/>
    <property type="evidence" value="ECO:0007669"/>
    <property type="project" value="UniProtKB-KW"/>
</dbReference>
<evidence type="ECO:0000256" key="2">
    <source>
        <dbReference type="ARBA" id="ARBA00022771"/>
    </source>
</evidence>
<comment type="caution">
    <text evidence="8">The sequence shown here is derived from an EMBL/GenBank/DDBJ whole genome shotgun (WGS) entry which is preliminary data.</text>
</comment>
<keyword evidence="2 4" id="KW-0863">Zinc-finger</keyword>
<reference evidence="8 9" key="1">
    <citation type="journal article" date="2018" name="Plant J.">
        <title>Genome sequences of Chlorella sorokiniana UTEX 1602 and Micractinium conductrix SAG 241.80: implications to maltose excretion by a green alga.</title>
        <authorList>
            <person name="Arriola M.B."/>
            <person name="Velmurugan N."/>
            <person name="Zhang Y."/>
            <person name="Plunkett M.H."/>
            <person name="Hondzo H."/>
            <person name="Barney B.M."/>
        </authorList>
    </citation>
    <scope>NUCLEOTIDE SEQUENCE [LARGE SCALE GENOMIC DNA]</scope>
    <source>
        <strain evidence="8 9">SAG 241.80</strain>
    </source>
</reference>
<evidence type="ECO:0000256" key="5">
    <source>
        <dbReference type="SAM" id="MobiDB-lite"/>
    </source>
</evidence>
<gene>
    <name evidence="8" type="ORF">C2E20_6279</name>
</gene>
<dbReference type="SMART" id="SM00501">
    <property type="entry name" value="BRIGHT"/>
    <property type="match status" value="1"/>
</dbReference>
<dbReference type="InterPro" id="IPR013083">
    <property type="entry name" value="Znf_RING/FYVE/PHD"/>
</dbReference>
<dbReference type="PANTHER" id="PTHR46694">
    <property type="entry name" value="AT-RICH INTERACTIVE DOMAIN-CONTAINING PROTEIN 4"/>
    <property type="match status" value="1"/>
</dbReference>
<dbReference type="Gene3D" id="3.30.40.10">
    <property type="entry name" value="Zinc/RING finger domain, C3HC4 (zinc finger)"/>
    <property type="match status" value="1"/>
</dbReference>
<dbReference type="InterPro" id="IPR001606">
    <property type="entry name" value="ARID_dom"/>
</dbReference>
<evidence type="ECO:0000313" key="8">
    <source>
        <dbReference type="EMBL" id="PSC70291.1"/>
    </source>
</evidence>
<dbReference type="Gene3D" id="1.10.150.60">
    <property type="entry name" value="ARID DNA-binding domain"/>
    <property type="match status" value="1"/>
</dbReference>
<dbReference type="PROSITE" id="PS50016">
    <property type="entry name" value="ZF_PHD_2"/>
    <property type="match status" value="1"/>
</dbReference>
<dbReference type="SUPFAM" id="SSF57903">
    <property type="entry name" value="FYVE/PHD zinc finger"/>
    <property type="match status" value="1"/>
</dbReference>
<name>A0A2P6V881_9CHLO</name>
<evidence type="ECO:0000256" key="4">
    <source>
        <dbReference type="PROSITE-ProRule" id="PRU00146"/>
    </source>
</evidence>
<dbReference type="STRING" id="554055.A0A2P6V881"/>
<dbReference type="Pfam" id="PF01388">
    <property type="entry name" value="ARID"/>
    <property type="match status" value="1"/>
</dbReference>
<dbReference type="SUPFAM" id="SSF46774">
    <property type="entry name" value="ARID-like"/>
    <property type="match status" value="1"/>
</dbReference>
<dbReference type="InterPro" id="IPR036431">
    <property type="entry name" value="ARID_dom_sf"/>
</dbReference>
<feature type="region of interest" description="Disordered" evidence="5">
    <location>
        <begin position="467"/>
        <end position="499"/>
    </location>
</feature>
<feature type="region of interest" description="Disordered" evidence="5">
    <location>
        <begin position="211"/>
        <end position="240"/>
    </location>
</feature>
<dbReference type="Pfam" id="PF00628">
    <property type="entry name" value="PHD"/>
    <property type="match status" value="1"/>
</dbReference>
<dbReference type="Proteomes" id="UP000239649">
    <property type="component" value="Unassembled WGS sequence"/>
</dbReference>
<evidence type="ECO:0000256" key="3">
    <source>
        <dbReference type="ARBA" id="ARBA00022833"/>
    </source>
</evidence>
<dbReference type="PANTHER" id="PTHR46694:SF1">
    <property type="entry name" value="AT-RICH INTERACTIVE DOMAIN-CONTAINING PROTEIN 4"/>
    <property type="match status" value="1"/>
</dbReference>
<dbReference type="PROSITE" id="PS01359">
    <property type="entry name" value="ZF_PHD_1"/>
    <property type="match status" value="1"/>
</dbReference>
<dbReference type="SMART" id="SM00249">
    <property type="entry name" value="PHD"/>
    <property type="match status" value="1"/>
</dbReference>
<feature type="domain" description="ARID" evidence="7">
    <location>
        <begin position="600"/>
        <end position="700"/>
    </location>
</feature>
<feature type="compositionally biased region" description="Pro residues" evidence="5">
    <location>
        <begin position="223"/>
        <end position="240"/>
    </location>
</feature>
<dbReference type="InterPro" id="IPR019787">
    <property type="entry name" value="Znf_PHD-finger"/>
</dbReference>
<protein>
    <submittedName>
        <fullName evidence="8">AT-rich interactive domain-containing 4-like</fullName>
    </submittedName>
</protein>
<dbReference type="SMART" id="SM01014">
    <property type="entry name" value="ARID"/>
    <property type="match status" value="1"/>
</dbReference>
<keyword evidence="1" id="KW-0479">Metal-binding</keyword>
<sequence length="806" mass="82532">MASRIHRVLAILGGATPEDALGSEQAGSGPLGQLADAPGEALELHVVRDPKSLADVLAEVQRWRPTLLYVGGGVQAGGADGDLSTQVLQPPTFLPAGNADAADRFVAALKKQPLEAVFFDFPGSAALAERLLASRNGGGAAAAAAAAAAADEGSSKSSGAAQAIAWQGDGAAPVLPAWAFAHAFFGLLRVSGVTVSEAYAIASRAARMHGPAAPASPVSNDGTPPPAPSEPLPLPALLPTGPPPELPACASIAPLALEGVDLSAGVAAAFPGWRDVRLLAPNAELRLLLAGVSQVVNTESLRLFGEALRGLLAAEVRCLQVAAVTPLERPPPHLAQGAGAARCQVTTASSALCMVTLGGPTDLLENKELVCHALRQAMTADAHTLQLRAPPPGVAPPPVHASPAVASGAPVVEVLAAASVWCVQLLKELAASASYRGLVQLGVAAVSTTPVAAFGPADALRFTHVATNGQPDKAQPTARKEPTPEEAAAPAAAVGAGSGADEEAAAAPAVVQQLVQLMNGSSSDALAAAAAAVAAGGSPGVSLPASGATGSVAAAGRSATPEPAPAVAQQLLQQQQLIMRQQAASGGPLPWKSARPLLAACSEEHFLSDLIAFLTDRQGRQIDPRTFPEAILNGSKLDLFHLYKEVTSRGGYSVGNGINWKGQVFPRMRNYTANHKMTGVGNALKRHYQVFLQEYEQAHPEDLTGDRCALCGRGDDAGGDWVSCDACDSWVHFSCDVRHTRGSFKDYAKGRGRAYHCPSCSEVKRHRIQQTDAQQQQQAAVLQAALLQVAGNQAEMAAGAPAPVEL</sequence>
<dbReference type="InterPro" id="IPR042293">
    <property type="entry name" value="ARID4"/>
</dbReference>
<organism evidence="8 9">
    <name type="scientific">Micractinium conductrix</name>
    <dbReference type="NCBI Taxonomy" id="554055"/>
    <lineage>
        <taxon>Eukaryota</taxon>
        <taxon>Viridiplantae</taxon>
        <taxon>Chlorophyta</taxon>
        <taxon>core chlorophytes</taxon>
        <taxon>Trebouxiophyceae</taxon>
        <taxon>Chlorellales</taxon>
        <taxon>Chlorellaceae</taxon>
        <taxon>Chlorella clade</taxon>
        <taxon>Micractinium</taxon>
    </lineage>
</organism>
<feature type="compositionally biased region" description="Low complexity" evidence="5">
    <location>
        <begin position="485"/>
        <end position="495"/>
    </location>
</feature>
<proteinExistence type="predicted"/>
<dbReference type="EMBL" id="LHPF02000021">
    <property type="protein sequence ID" value="PSC70291.1"/>
    <property type="molecule type" value="Genomic_DNA"/>
</dbReference>
<dbReference type="InterPro" id="IPR011011">
    <property type="entry name" value="Znf_FYVE_PHD"/>
</dbReference>
<evidence type="ECO:0000256" key="1">
    <source>
        <dbReference type="ARBA" id="ARBA00022723"/>
    </source>
</evidence>